<protein>
    <submittedName>
        <fullName evidence="1">Uncharacterized protein</fullName>
    </submittedName>
</protein>
<dbReference type="EMBL" id="CAKXZT010000057">
    <property type="protein sequence ID" value="CAH2396791.1"/>
    <property type="molecule type" value="Genomic_DNA"/>
</dbReference>
<dbReference type="Proteomes" id="UP001153050">
    <property type="component" value="Unassembled WGS sequence"/>
</dbReference>
<dbReference type="RefSeq" id="WP_254016970.1">
    <property type="nucleotide sequence ID" value="NZ_CAKXZT010000057.1"/>
</dbReference>
<proteinExistence type="predicted"/>
<keyword evidence="2" id="KW-1185">Reference proteome</keyword>
<evidence type="ECO:0000313" key="1">
    <source>
        <dbReference type="EMBL" id="CAH2396791.1"/>
    </source>
</evidence>
<gene>
    <name evidence="1" type="ORF">MES5069_150002</name>
</gene>
<evidence type="ECO:0000313" key="2">
    <source>
        <dbReference type="Proteomes" id="UP001153050"/>
    </source>
</evidence>
<reference evidence="1 2" key="1">
    <citation type="submission" date="2022-03" db="EMBL/GenBank/DDBJ databases">
        <authorList>
            <person name="Brunel B."/>
        </authorList>
    </citation>
    <scope>NUCLEOTIDE SEQUENCE [LARGE SCALE GENOMIC DNA]</scope>
    <source>
        <strain evidence="1">STM5069sample</strain>
    </source>
</reference>
<comment type="caution">
    <text evidence="1">The sequence shown here is derived from an EMBL/GenBank/DDBJ whole genome shotgun (WGS) entry which is preliminary data.</text>
</comment>
<sequence length="124" mass="14094">MGEVQRAIERDVLGEHKRQADFRGDQHLASLLQLVCERHSAVRGKLYLISSVSEQSEMLLSIWLWPDEVVDYEIAYDGSKFEIVGTRAIAAHKKALRGRALKDFQLVERVALSEQPWQTSSGQD</sequence>
<name>A0ABM9DJL1_9HYPH</name>
<organism evidence="1 2">
    <name type="scientific">Mesorhizobium escarrei</name>
    <dbReference type="NCBI Taxonomy" id="666018"/>
    <lineage>
        <taxon>Bacteria</taxon>
        <taxon>Pseudomonadati</taxon>
        <taxon>Pseudomonadota</taxon>
        <taxon>Alphaproteobacteria</taxon>
        <taxon>Hyphomicrobiales</taxon>
        <taxon>Phyllobacteriaceae</taxon>
        <taxon>Mesorhizobium</taxon>
    </lineage>
</organism>
<accession>A0ABM9DJL1</accession>